<sequence length="86" mass="9726">MAVGCDTPHRPDRQALNAAAQNLTQSRSVLAVEVERGLTLVRDLNANTAHLKHFIRDNCGSRGQQWYDSLQERVHAHRRAERNVTP</sequence>
<gene>
    <name evidence="1" type="ORF">ACFQ1S_16550</name>
</gene>
<keyword evidence="2" id="KW-1185">Reference proteome</keyword>
<accession>A0ABW3M8H3</accession>
<protein>
    <submittedName>
        <fullName evidence="1">Uncharacterized protein</fullName>
    </submittedName>
</protein>
<name>A0ABW3M8H3_9PSEU</name>
<evidence type="ECO:0000313" key="1">
    <source>
        <dbReference type="EMBL" id="MFD1047041.1"/>
    </source>
</evidence>
<organism evidence="1 2">
    <name type="scientific">Kibdelosporangium lantanae</name>
    <dbReference type="NCBI Taxonomy" id="1497396"/>
    <lineage>
        <taxon>Bacteria</taxon>
        <taxon>Bacillati</taxon>
        <taxon>Actinomycetota</taxon>
        <taxon>Actinomycetes</taxon>
        <taxon>Pseudonocardiales</taxon>
        <taxon>Pseudonocardiaceae</taxon>
        <taxon>Kibdelosporangium</taxon>
    </lineage>
</organism>
<reference evidence="2" key="1">
    <citation type="journal article" date="2019" name="Int. J. Syst. Evol. Microbiol.">
        <title>The Global Catalogue of Microorganisms (GCM) 10K type strain sequencing project: providing services to taxonomists for standard genome sequencing and annotation.</title>
        <authorList>
            <consortium name="The Broad Institute Genomics Platform"/>
            <consortium name="The Broad Institute Genome Sequencing Center for Infectious Disease"/>
            <person name="Wu L."/>
            <person name="Ma J."/>
        </authorList>
    </citation>
    <scope>NUCLEOTIDE SEQUENCE [LARGE SCALE GENOMIC DNA]</scope>
    <source>
        <strain evidence="2">JCM 31486</strain>
    </source>
</reference>
<comment type="caution">
    <text evidence="1">The sequence shown here is derived from an EMBL/GenBank/DDBJ whole genome shotgun (WGS) entry which is preliminary data.</text>
</comment>
<proteinExistence type="predicted"/>
<dbReference type="Proteomes" id="UP001597045">
    <property type="component" value="Unassembled WGS sequence"/>
</dbReference>
<dbReference type="EMBL" id="JBHTIS010000905">
    <property type="protein sequence ID" value="MFD1047041.1"/>
    <property type="molecule type" value="Genomic_DNA"/>
</dbReference>
<evidence type="ECO:0000313" key="2">
    <source>
        <dbReference type="Proteomes" id="UP001597045"/>
    </source>
</evidence>